<evidence type="ECO:0000313" key="2">
    <source>
        <dbReference type="EMBL" id="HGQ63774.1"/>
    </source>
</evidence>
<comment type="caution">
    <text evidence="2">The sequence shown here is derived from an EMBL/GenBank/DDBJ whole genome shotgun (WGS) entry which is preliminary data.</text>
</comment>
<proteinExistence type="predicted"/>
<reference evidence="2" key="1">
    <citation type="journal article" date="2020" name="mSystems">
        <title>Genome- and Community-Level Interaction Insights into Carbon Utilization and Element Cycling Functions of Hydrothermarchaeota in Hydrothermal Sediment.</title>
        <authorList>
            <person name="Zhou Z."/>
            <person name="Liu Y."/>
            <person name="Xu W."/>
            <person name="Pan J."/>
            <person name="Luo Z.H."/>
            <person name="Li M."/>
        </authorList>
    </citation>
    <scope>NUCLEOTIDE SEQUENCE [LARGE SCALE GENOMIC DNA]</scope>
    <source>
        <strain evidence="2">SpSt-637</strain>
        <strain evidence="1">SpSt-667</strain>
    </source>
</reference>
<dbReference type="Gene3D" id="2.30.40.10">
    <property type="entry name" value="Urease, subunit C, domain 1"/>
    <property type="match status" value="1"/>
</dbReference>
<protein>
    <recommendedName>
        <fullName evidence="3">Amidohydrolase-related domain-containing protein</fullName>
    </recommendedName>
</protein>
<dbReference type="EMBL" id="DTBD01000006">
    <property type="protein sequence ID" value="HGQ63774.1"/>
    <property type="molecule type" value="Genomic_DNA"/>
</dbReference>
<organism evidence="2">
    <name type="scientific">Ignisphaera aggregans</name>
    <dbReference type="NCBI Taxonomy" id="334771"/>
    <lineage>
        <taxon>Archaea</taxon>
        <taxon>Thermoproteota</taxon>
        <taxon>Thermoprotei</taxon>
        <taxon>Desulfurococcales</taxon>
        <taxon>Desulfurococcaceae</taxon>
        <taxon>Ignisphaera</taxon>
    </lineage>
</organism>
<dbReference type="AlphaFoldDB" id="A0A7C4JIG2"/>
<evidence type="ECO:0008006" key="3">
    <source>
        <dbReference type="Google" id="ProtNLM"/>
    </source>
</evidence>
<gene>
    <name evidence="2" type="ORF">ENU08_00805</name>
    <name evidence="1" type="ORF">ENU41_07030</name>
</gene>
<accession>A0A7C4JIG2</accession>
<dbReference type="GO" id="GO:0016810">
    <property type="term" value="F:hydrolase activity, acting on carbon-nitrogen (but not peptide) bonds"/>
    <property type="evidence" value="ECO:0007669"/>
    <property type="project" value="InterPro"/>
</dbReference>
<evidence type="ECO:0000313" key="1">
    <source>
        <dbReference type="EMBL" id="HGQ36412.1"/>
    </source>
</evidence>
<name>A0A7C4JIG2_9CREN</name>
<sequence>MKILVDNVAIYTATSNKRFINKGYLYIDKGLIASVGEGEPPPELEFADYIIEGKYAVAVPGFVVGIGNLIDYLLRFKSFARNRFEILSTLTINDIQTLLSITLASLTLNGVTSVITYVSPINHKILTGLALAASECWVRVRMLIPVEATDINTVEDMVRNTLRSVKEPEAITKGIISFGLYVKRDISNNIIELAKSLNAQLYIDNTLVVNPLVRQNLRNFIVLTQTEIEELEGIDRISVTSATLWKKGRGLVSFDPLNLNPRILITSLNRVLEDPRTIADILCHYNPVNLDIGNKSIEGGNIADIIILDYSKPPIGPIPLSEIDIVEEISLTNYAVETSLIAGELTIDQGLTLNIGDKHVRKAQAILESIKH</sequence>
<dbReference type="InterPro" id="IPR011059">
    <property type="entry name" value="Metal-dep_hydrolase_composite"/>
</dbReference>
<dbReference type="EMBL" id="DTCK01000041">
    <property type="protein sequence ID" value="HGQ36412.1"/>
    <property type="molecule type" value="Genomic_DNA"/>
</dbReference>
<dbReference type="SUPFAM" id="SSF51338">
    <property type="entry name" value="Composite domain of metallo-dependent hydrolases"/>
    <property type="match status" value="1"/>
</dbReference>